<dbReference type="EMBL" id="JACCBG010000001">
    <property type="protein sequence ID" value="NYD40481.1"/>
    <property type="molecule type" value="Genomic_DNA"/>
</dbReference>
<name>A0A7Y9E3D1_9ACTN</name>
<keyword evidence="2" id="KW-1185">Reference proteome</keyword>
<evidence type="ECO:0008006" key="3">
    <source>
        <dbReference type="Google" id="ProtNLM"/>
    </source>
</evidence>
<dbReference type="Pfam" id="PF13196">
    <property type="entry name" value="DUF4012"/>
    <property type="match status" value="1"/>
</dbReference>
<proteinExistence type="predicted"/>
<organism evidence="1 2">
    <name type="scientific">Nocardioides panaciterrulae</name>
    <dbReference type="NCBI Taxonomy" id="661492"/>
    <lineage>
        <taxon>Bacteria</taxon>
        <taxon>Bacillati</taxon>
        <taxon>Actinomycetota</taxon>
        <taxon>Actinomycetes</taxon>
        <taxon>Propionibacteriales</taxon>
        <taxon>Nocardioidaceae</taxon>
        <taxon>Nocardioides</taxon>
    </lineage>
</organism>
<dbReference type="AlphaFoldDB" id="A0A7Y9E3D1"/>
<sequence length="578" mass="61377">MSARRLLWLPLVVVLLAVAYTGWLGWRVQASLSAAQGSASRLQQAIDDGDASARDTAVTDLRRHADDAVNRTDGAWWGALTHLPFVGDDATGVRALSRSLDTVAAGGVQPLSDSVDGLDSLTAGGGVDVHQVEALQRPVSEASRAFARADSDLSGLDSSGYVGVLRTKFDRYARLVHDTSVALSSADTAVRVLPTMIGADGPRDYLLIFQNNAEIRATGGLPGSWSVIHAEDGKLKVTQQGSLQQFPPLPRPVLPLSKAELAVHGEQLGTFFADANFTPDFPRAAQLWTARFEQEFPATHLDGVLSLDPVALSYLLKGTGPVTVAGRTITSENAVDELLSRPYRELEPAQQDVLFAHAAKAIFDATTGHLKSPLGFVRGLSRAASEGRFLVSVDDPEVSSQLAGTRVESALTGDDGRTPHVDIALNDATGTKMSYYLRYSTDLESTSCQDQAQRIQASMTLNQKITPEAARKLPASVTGPGTFGTGRGKQLVVIDIYAPHGGTFDSLSINGKSLTDSLNVTHLNGRPVTQVPIMLSSTKDVVINWTMTTGPGETGDIHLGMTPSIVPGDNNAVIHSAC</sequence>
<comment type="caution">
    <text evidence="1">The sequence shown here is derived from an EMBL/GenBank/DDBJ whole genome shotgun (WGS) entry which is preliminary data.</text>
</comment>
<dbReference type="InterPro" id="IPR025101">
    <property type="entry name" value="DUF4012"/>
</dbReference>
<reference evidence="1 2" key="1">
    <citation type="submission" date="2020-07" db="EMBL/GenBank/DDBJ databases">
        <title>Sequencing the genomes of 1000 actinobacteria strains.</title>
        <authorList>
            <person name="Klenk H.-P."/>
        </authorList>
    </citation>
    <scope>NUCLEOTIDE SEQUENCE [LARGE SCALE GENOMIC DNA]</scope>
    <source>
        <strain evidence="1 2">DSM 21350</strain>
    </source>
</reference>
<protein>
    <recommendedName>
        <fullName evidence="3">DUF4012 domain-containing protein</fullName>
    </recommendedName>
</protein>
<evidence type="ECO:0000313" key="2">
    <source>
        <dbReference type="Proteomes" id="UP000535511"/>
    </source>
</evidence>
<accession>A0A7Y9E3D1</accession>
<evidence type="ECO:0000313" key="1">
    <source>
        <dbReference type="EMBL" id="NYD40481.1"/>
    </source>
</evidence>
<dbReference type="RefSeq" id="WP_179662363.1">
    <property type="nucleotide sequence ID" value="NZ_JACCBG010000001.1"/>
</dbReference>
<gene>
    <name evidence="1" type="ORF">BJZ21_000564</name>
</gene>
<dbReference type="Proteomes" id="UP000535511">
    <property type="component" value="Unassembled WGS sequence"/>
</dbReference>